<evidence type="ECO:0000256" key="2">
    <source>
        <dbReference type="SAM" id="SignalP"/>
    </source>
</evidence>
<keyword evidence="1" id="KW-0472">Membrane</keyword>
<dbReference type="AlphaFoldDB" id="A0A1J1J5S0"/>
<name>A0A1J1J5S0_9DIPT</name>
<feature type="signal peptide" evidence="2">
    <location>
        <begin position="1"/>
        <end position="20"/>
    </location>
</feature>
<evidence type="ECO:0000313" key="4">
    <source>
        <dbReference type="Proteomes" id="UP000183832"/>
    </source>
</evidence>
<keyword evidence="2" id="KW-0732">Signal</keyword>
<evidence type="ECO:0000256" key="1">
    <source>
        <dbReference type="SAM" id="Phobius"/>
    </source>
</evidence>
<feature type="chain" id="PRO_5013357570" evidence="2">
    <location>
        <begin position="21"/>
        <end position="149"/>
    </location>
</feature>
<feature type="transmembrane region" description="Helical" evidence="1">
    <location>
        <begin position="90"/>
        <end position="113"/>
    </location>
</feature>
<keyword evidence="1" id="KW-0812">Transmembrane</keyword>
<sequence>MFKKFIFIILLVTCSPSALCGSLIEDGAYSVLESVLVESGKSNFEASCIVNVMKFMGTTNDVTAIHNIVQPDKMLEILRTKGNAAETFCAIFPAIFFLLLLILFCACCCTCCCRCCRSPPAVSRVILGTYPIEMREGRKNSSDGVRLNP</sequence>
<organism evidence="3 4">
    <name type="scientific">Clunio marinus</name>
    <dbReference type="NCBI Taxonomy" id="568069"/>
    <lineage>
        <taxon>Eukaryota</taxon>
        <taxon>Metazoa</taxon>
        <taxon>Ecdysozoa</taxon>
        <taxon>Arthropoda</taxon>
        <taxon>Hexapoda</taxon>
        <taxon>Insecta</taxon>
        <taxon>Pterygota</taxon>
        <taxon>Neoptera</taxon>
        <taxon>Endopterygota</taxon>
        <taxon>Diptera</taxon>
        <taxon>Nematocera</taxon>
        <taxon>Chironomoidea</taxon>
        <taxon>Chironomidae</taxon>
        <taxon>Clunio</taxon>
    </lineage>
</organism>
<evidence type="ECO:0000313" key="3">
    <source>
        <dbReference type="EMBL" id="CRL06233.1"/>
    </source>
</evidence>
<keyword evidence="1" id="KW-1133">Transmembrane helix</keyword>
<gene>
    <name evidence="3" type="ORF">CLUMA_CG019016</name>
</gene>
<proteinExistence type="predicted"/>
<keyword evidence="4" id="KW-1185">Reference proteome</keyword>
<dbReference type="EMBL" id="CVRI01000066">
    <property type="protein sequence ID" value="CRL06233.1"/>
    <property type="molecule type" value="Genomic_DNA"/>
</dbReference>
<dbReference type="Proteomes" id="UP000183832">
    <property type="component" value="Unassembled WGS sequence"/>
</dbReference>
<accession>A0A1J1J5S0</accession>
<protein>
    <submittedName>
        <fullName evidence="3">CLUMA_CG019016, isoform A</fullName>
    </submittedName>
</protein>
<reference evidence="3 4" key="1">
    <citation type="submission" date="2015-04" db="EMBL/GenBank/DDBJ databases">
        <authorList>
            <person name="Syromyatnikov M.Y."/>
            <person name="Popov V.N."/>
        </authorList>
    </citation>
    <scope>NUCLEOTIDE SEQUENCE [LARGE SCALE GENOMIC DNA]</scope>
</reference>